<dbReference type="OrthoDB" id="8050636at2759"/>
<evidence type="ECO:0000313" key="1">
    <source>
        <dbReference type="EMBL" id="GFY77134.1"/>
    </source>
</evidence>
<proteinExistence type="predicted"/>
<comment type="caution">
    <text evidence="1">The sequence shown here is derived from an EMBL/GenBank/DDBJ whole genome shotgun (WGS) entry which is preliminary data.</text>
</comment>
<reference evidence="1" key="1">
    <citation type="submission" date="2020-08" db="EMBL/GenBank/DDBJ databases">
        <title>Multicomponent nature underlies the extraordinary mechanical properties of spider dragline silk.</title>
        <authorList>
            <person name="Kono N."/>
            <person name="Nakamura H."/>
            <person name="Mori M."/>
            <person name="Yoshida Y."/>
            <person name="Ohtoshi R."/>
            <person name="Malay A.D."/>
            <person name="Moran D.A.P."/>
            <person name="Tomita M."/>
            <person name="Numata K."/>
            <person name="Arakawa K."/>
        </authorList>
    </citation>
    <scope>NUCLEOTIDE SEQUENCE</scope>
</reference>
<sequence length="165" mass="18886">MNYSKWLVAILNTSKALEAYGNENVHSKVAGIEGKFADEIFVKMNIKYDTVFPEDMDAKYMVEIGPVSWECVLLSFLATPSKAPIIKNFRELSKAVDRGTHRVYSLNGILTVLSFYIPKNCTFDCLIEQKNWYIPREEMVNDPLKNTHSAIVCQYDYLKLLFGAQ</sequence>
<name>A0A8X7CL84_9ARAC</name>
<gene>
    <name evidence="1" type="ORF">TNIN_394711</name>
</gene>
<organism evidence="1 2">
    <name type="scientific">Trichonephila inaurata madagascariensis</name>
    <dbReference type="NCBI Taxonomy" id="2747483"/>
    <lineage>
        <taxon>Eukaryota</taxon>
        <taxon>Metazoa</taxon>
        <taxon>Ecdysozoa</taxon>
        <taxon>Arthropoda</taxon>
        <taxon>Chelicerata</taxon>
        <taxon>Arachnida</taxon>
        <taxon>Araneae</taxon>
        <taxon>Araneomorphae</taxon>
        <taxon>Entelegynae</taxon>
        <taxon>Araneoidea</taxon>
        <taxon>Nephilidae</taxon>
        <taxon>Trichonephila</taxon>
        <taxon>Trichonephila inaurata</taxon>
    </lineage>
</organism>
<dbReference type="EMBL" id="BMAV01022324">
    <property type="protein sequence ID" value="GFY77134.1"/>
    <property type="molecule type" value="Genomic_DNA"/>
</dbReference>
<accession>A0A8X7CL84</accession>
<dbReference type="Proteomes" id="UP000886998">
    <property type="component" value="Unassembled WGS sequence"/>
</dbReference>
<evidence type="ECO:0000313" key="2">
    <source>
        <dbReference type="Proteomes" id="UP000886998"/>
    </source>
</evidence>
<protein>
    <submittedName>
        <fullName evidence="1">Uncharacterized protein</fullName>
    </submittedName>
</protein>
<keyword evidence="2" id="KW-1185">Reference proteome</keyword>
<dbReference type="AlphaFoldDB" id="A0A8X7CL84"/>